<proteinExistence type="predicted"/>
<dbReference type="STRING" id="709986.Deima_1119"/>
<dbReference type="InterPro" id="IPR029058">
    <property type="entry name" value="AB_hydrolase_fold"/>
</dbReference>
<name>E8U6T2_DEIML</name>
<reference evidence="4" key="2">
    <citation type="submission" date="2011-01" db="EMBL/GenBank/DDBJ databases">
        <title>The complete genome of Deinococcus maricopensis DSM 21211.</title>
        <authorList>
            <consortium name="US DOE Joint Genome Institute (JGI-PGF)"/>
            <person name="Lucas S."/>
            <person name="Copeland A."/>
            <person name="Lapidus A."/>
            <person name="Goodwin L."/>
            <person name="Pitluck S."/>
            <person name="Kyrpides N."/>
            <person name="Mavromatis K."/>
            <person name="Pagani I."/>
            <person name="Ivanova N."/>
            <person name="Ovchinnikova G."/>
            <person name="Zeytun A."/>
            <person name="Detter J.C."/>
            <person name="Han C."/>
            <person name="Land M."/>
            <person name="Hauser L."/>
            <person name="Markowitz V."/>
            <person name="Cheng J.-F."/>
            <person name="Hugenholtz P."/>
            <person name="Woyke T."/>
            <person name="Wu D."/>
            <person name="Pukall R."/>
            <person name="Gehrich-Schroeter G."/>
            <person name="Brambilla E."/>
            <person name="Klenk H.-P."/>
            <person name="Eisen J.A."/>
        </authorList>
    </citation>
    <scope>NUCLEOTIDE SEQUENCE [LARGE SCALE GENOMIC DNA]</scope>
    <source>
        <strain evidence="4">DSM 21211 / LMG 22137 / NRRL B-23946 / LB-34</strain>
    </source>
</reference>
<dbReference type="PRINTS" id="PR00111">
    <property type="entry name" value="ABHYDROLASE"/>
</dbReference>
<dbReference type="Pfam" id="PF00561">
    <property type="entry name" value="Abhydrolase_1"/>
    <property type="match status" value="1"/>
</dbReference>
<accession>E8U6T2</accession>
<evidence type="ECO:0000259" key="2">
    <source>
        <dbReference type="Pfam" id="PF00561"/>
    </source>
</evidence>
<dbReference type="Gene3D" id="3.40.50.1820">
    <property type="entry name" value="alpha/beta hydrolase"/>
    <property type="match status" value="1"/>
</dbReference>
<organism evidence="3 4">
    <name type="scientific">Deinococcus maricopensis (strain DSM 21211 / LMG 22137 / NRRL B-23946 / LB-34)</name>
    <dbReference type="NCBI Taxonomy" id="709986"/>
    <lineage>
        <taxon>Bacteria</taxon>
        <taxon>Thermotogati</taxon>
        <taxon>Deinococcota</taxon>
        <taxon>Deinococci</taxon>
        <taxon>Deinococcales</taxon>
        <taxon>Deinococcaceae</taxon>
        <taxon>Deinococcus</taxon>
    </lineage>
</organism>
<dbReference type="Proteomes" id="UP000008635">
    <property type="component" value="Chromosome"/>
</dbReference>
<dbReference type="AlphaFoldDB" id="E8U6T2"/>
<dbReference type="GO" id="GO:0016020">
    <property type="term" value="C:membrane"/>
    <property type="evidence" value="ECO:0007669"/>
    <property type="project" value="TreeGrafter"/>
</dbReference>
<dbReference type="EMBL" id="CP002454">
    <property type="protein sequence ID" value="ADV66771.1"/>
    <property type="molecule type" value="Genomic_DNA"/>
</dbReference>
<reference evidence="3 4" key="1">
    <citation type="journal article" date="2011" name="Stand. Genomic Sci.">
        <title>Complete genome sequence of Deinococcus maricopensis type strain (LB-34).</title>
        <authorList>
            <person name="Pukall R."/>
            <person name="Zeytun A."/>
            <person name="Lucas S."/>
            <person name="Lapidus A."/>
            <person name="Hammon N."/>
            <person name="Deshpande S."/>
            <person name="Nolan M."/>
            <person name="Cheng J.F."/>
            <person name="Pitluck S."/>
            <person name="Liolios K."/>
            <person name="Pagani I."/>
            <person name="Mikhailova N."/>
            <person name="Ivanova N."/>
            <person name="Mavromatis K."/>
            <person name="Pati A."/>
            <person name="Tapia R."/>
            <person name="Han C."/>
            <person name="Goodwin L."/>
            <person name="Chen A."/>
            <person name="Palaniappan K."/>
            <person name="Land M."/>
            <person name="Hauser L."/>
            <person name="Chang Y.J."/>
            <person name="Jeffries C.D."/>
            <person name="Brambilla E.M."/>
            <person name="Rohde M."/>
            <person name="Goker M."/>
            <person name="Detter J.C."/>
            <person name="Woyke T."/>
            <person name="Bristow J."/>
            <person name="Eisen J.A."/>
            <person name="Markowitz V."/>
            <person name="Hugenholtz P."/>
            <person name="Kyrpides N.C."/>
            <person name="Klenk H.P."/>
        </authorList>
    </citation>
    <scope>NUCLEOTIDE SEQUENCE [LARGE SCALE GENOMIC DNA]</scope>
    <source>
        <strain evidence="4">DSM 21211 / LMG 22137 / NRRL B-23946 / LB-34</strain>
    </source>
</reference>
<dbReference type="PANTHER" id="PTHR43798">
    <property type="entry name" value="MONOACYLGLYCEROL LIPASE"/>
    <property type="match status" value="1"/>
</dbReference>
<evidence type="ECO:0000256" key="1">
    <source>
        <dbReference type="ARBA" id="ARBA00022801"/>
    </source>
</evidence>
<dbReference type="OrthoDB" id="252464at2"/>
<dbReference type="KEGG" id="dmr:Deima_1119"/>
<dbReference type="InterPro" id="IPR000073">
    <property type="entry name" value="AB_hydrolase_1"/>
</dbReference>
<dbReference type="HOGENOM" id="CLU_020336_50_1_0"/>
<dbReference type="PANTHER" id="PTHR43798:SF31">
    <property type="entry name" value="AB HYDROLASE SUPERFAMILY PROTEIN YCLE"/>
    <property type="match status" value="1"/>
</dbReference>
<keyword evidence="4" id="KW-1185">Reference proteome</keyword>
<dbReference type="SUPFAM" id="SSF53474">
    <property type="entry name" value="alpha/beta-Hydrolases"/>
    <property type="match status" value="1"/>
</dbReference>
<evidence type="ECO:0000313" key="3">
    <source>
        <dbReference type="EMBL" id="ADV66771.1"/>
    </source>
</evidence>
<keyword evidence="1 3" id="KW-0378">Hydrolase</keyword>
<dbReference type="eggNOG" id="COG0596">
    <property type="taxonomic scope" value="Bacteria"/>
</dbReference>
<dbReference type="InterPro" id="IPR050266">
    <property type="entry name" value="AB_hydrolase_sf"/>
</dbReference>
<dbReference type="GO" id="GO:0016787">
    <property type="term" value="F:hydrolase activity"/>
    <property type="evidence" value="ECO:0007669"/>
    <property type="project" value="UniProtKB-KW"/>
</dbReference>
<protein>
    <submittedName>
        <fullName evidence="3">Alpha/beta hydrolase fold protein</fullName>
    </submittedName>
</protein>
<dbReference type="RefSeq" id="WP_013556276.1">
    <property type="nucleotide sequence ID" value="NC_014958.1"/>
</dbReference>
<evidence type="ECO:0000313" key="4">
    <source>
        <dbReference type="Proteomes" id="UP000008635"/>
    </source>
</evidence>
<gene>
    <name evidence="3" type="ordered locus">Deima_1119</name>
</gene>
<feature type="domain" description="AB hydrolase-1" evidence="2">
    <location>
        <begin position="18"/>
        <end position="247"/>
    </location>
</feature>
<sequence length="265" mass="28335">MHVNGLHLHVHEAGRGEPLVLLHGLGSNVTALAPDIEHFARTHRVIALDSRGHGRSDRPAHYTLQDHIDDVVGVLDALHLDRVALMGSSMGSYVAQGVATQHPHRVGRLMLVTPKAHGQTSSSARFLAAHAAELAGRTPEQISAFLLDHLFAPTTPASVREAARAFAAEQARAGLTLTPEQQLAANRALEGFDFRAALPRVTARTLVLSGRHDPLNTVADGEEVARLIPNATFMVLERAGHLPALEDAAHLHTLVDAFLAGREGA</sequence>